<dbReference type="SMART" id="SM00239">
    <property type="entry name" value="C2"/>
    <property type="match status" value="1"/>
</dbReference>
<keyword evidence="5" id="KW-0807">Transducer</keyword>
<accession>T1G934</accession>
<evidence type="ECO:0000259" key="8">
    <source>
        <dbReference type="PROSITE" id="PS50004"/>
    </source>
</evidence>
<dbReference type="FunFam" id="3.20.20.190:FF:000039">
    <property type="entry name" value="Phosphoinositide phospholipase C"/>
    <property type="match status" value="1"/>
</dbReference>
<reference evidence="12" key="1">
    <citation type="submission" date="2012-12" db="EMBL/GenBank/DDBJ databases">
        <authorList>
            <person name="Hellsten U."/>
            <person name="Grimwood J."/>
            <person name="Chapman J.A."/>
            <person name="Shapiro H."/>
            <person name="Aerts A."/>
            <person name="Otillar R.P."/>
            <person name="Terry A.Y."/>
            <person name="Boore J.L."/>
            <person name="Simakov O."/>
            <person name="Marletaz F."/>
            <person name="Cho S.-J."/>
            <person name="Edsinger-Gonzales E."/>
            <person name="Havlak P."/>
            <person name="Kuo D.-H."/>
            <person name="Larsson T."/>
            <person name="Lv J."/>
            <person name="Arendt D."/>
            <person name="Savage R."/>
            <person name="Osoegawa K."/>
            <person name="de Jong P."/>
            <person name="Lindberg D.R."/>
            <person name="Seaver E.C."/>
            <person name="Weisblat D.A."/>
            <person name="Putnam N.H."/>
            <person name="Grigoriev I.V."/>
            <person name="Rokhsar D.S."/>
        </authorList>
    </citation>
    <scope>NUCLEOTIDE SEQUENCE</scope>
</reference>
<name>T1G934_HELRO</name>
<feature type="region of interest" description="Disordered" evidence="7">
    <location>
        <begin position="155"/>
        <end position="184"/>
    </location>
</feature>
<dbReference type="PANTHER" id="PTHR10336:SF80">
    <property type="entry name" value="C2 DOMAIN-CONTAINING PROTEIN"/>
    <property type="match status" value="1"/>
</dbReference>
<dbReference type="AlphaFoldDB" id="T1G934"/>
<evidence type="ECO:0000313" key="10">
    <source>
        <dbReference type="EMBL" id="ESN98658.1"/>
    </source>
</evidence>
<dbReference type="PRINTS" id="PR00390">
    <property type="entry name" value="PHPHLIPASEC"/>
</dbReference>
<dbReference type="PROSITE" id="PS50004">
    <property type="entry name" value="C2"/>
    <property type="match status" value="1"/>
</dbReference>
<dbReference type="GO" id="GO:0048015">
    <property type="term" value="P:phosphatidylinositol-mediated signaling"/>
    <property type="evidence" value="ECO:0000318"/>
    <property type="project" value="GO_Central"/>
</dbReference>
<dbReference type="PROSITE" id="PS50007">
    <property type="entry name" value="PIPLC_X_DOMAIN"/>
    <property type="match status" value="1"/>
</dbReference>
<evidence type="ECO:0000259" key="9">
    <source>
        <dbReference type="PROSITE" id="PS50008"/>
    </source>
</evidence>
<dbReference type="Pfam" id="PF00387">
    <property type="entry name" value="PI-PLC-Y"/>
    <property type="match status" value="1"/>
</dbReference>
<evidence type="ECO:0000313" key="11">
    <source>
        <dbReference type="EnsemblMetazoa" id="HelroP94839"/>
    </source>
</evidence>
<dbReference type="InParanoid" id="T1G934"/>
<dbReference type="SUPFAM" id="SSF49562">
    <property type="entry name" value="C2 domain (Calcium/lipid-binding domain, CaLB)"/>
    <property type="match status" value="1"/>
</dbReference>
<dbReference type="KEGG" id="hro:HELRODRAFT_94839"/>
<dbReference type="GO" id="GO:0046488">
    <property type="term" value="P:phosphatidylinositol metabolic process"/>
    <property type="evidence" value="ECO:0000318"/>
    <property type="project" value="GO_Central"/>
</dbReference>
<dbReference type="Pfam" id="PF00388">
    <property type="entry name" value="PI-PLC-X"/>
    <property type="match status" value="1"/>
</dbReference>
<dbReference type="InterPro" id="IPR000909">
    <property type="entry name" value="PLipase_C_PInositol-sp_X_dom"/>
</dbReference>
<dbReference type="PROSITE" id="PS50008">
    <property type="entry name" value="PIPLC_Y_DOMAIN"/>
    <property type="match status" value="1"/>
</dbReference>
<evidence type="ECO:0000313" key="12">
    <source>
        <dbReference type="Proteomes" id="UP000015101"/>
    </source>
</evidence>
<dbReference type="Gene3D" id="3.20.20.190">
    <property type="entry name" value="Phosphatidylinositol (PI) phosphodiesterase"/>
    <property type="match status" value="1"/>
</dbReference>
<evidence type="ECO:0000256" key="5">
    <source>
        <dbReference type="ARBA" id="ARBA00023224"/>
    </source>
</evidence>
<keyword evidence="3 6" id="KW-0442">Lipid degradation</keyword>
<comment type="catalytic activity">
    <reaction evidence="6">
        <text>a 1,2-diacyl-sn-glycero-3-phospho-(1D-myo-inositol-4,5-bisphosphate) + H2O = 1D-myo-inositol 1,4,5-trisphosphate + a 1,2-diacyl-sn-glycerol + H(+)</text>
        <dbReference type="Rhea" id="RHEA:33179"/>
        <dbReference type="ChEBI" id="CHEBI:15377"/>
        <dbReference type="ChEBI" id="CHEBI:15378"/>
        <dbReference type="ChEBI" id="CHEBI:17815"/>
        <dbReference type="ChEBI" id="CHEBI:58456"/>
        <dbReference type="ChEBI" id="CHEBI:203600"/>
        <dbReference type="EC" id="3.1.4.11"/>
    </reaction>
</comment>
<evidence type="ECO:0000256" key="7">
    <source>
        <dbReference type="SAM" id="MobiDB-lite"/>
    </source>
</evidence>
<keyword evidence="4 6" id="KW-0443">Lipid metabolism</keyword>
<dbReference type="EMBL" id="AMQM01001033">
    <property type="status" value="NOT_ANNOTATED_CDS"/>
    <property type="molecule type" value="Genomic_DNA"/>
</dbReference>
<dbReference type="HOGENOM" id="CLU_002738_3_2_1"/>
<dbReference type="PANTHER" id="PTHR10336">
    <property type="entry name" value="PHOSPHOINOSITIDE-SPECIFIC PHOSPHOLIPASE C FAMILY PROTEIN"/>
    <property type="match status" value="1"/>
</dbReference>
<dbReference type="Pfam" id="PF00168">
    <property type="entry name" value="C2"/>
    <property type="match status" value="1"/>
</dbReference>
<sequence>MDFPLSYYYIASSHNTYLTKDQLKSKSSVEMYVRALQRGCKCLELDCWDGPDNEPVIYHGYTFTSKILFKDVVQAIKENAFCCSEYPVILSLENHCSISEQKVLAQHLKNILGDLLYLTAIPTDESQLPSPEKLKGKIIVKAKKIKEISMTGSNSSLNNIGNNNDDATSTPSNDTTSNNTSLSSWTDEESGVIKMAKELSDLIVYCQAKSFKSFDSSKNNDKHYEMCSFKEKKALRLCKEEVTNFIEYNRRQFSRIYPSGYRIDSSNFNPVQFWTVGCQLVALNYQTACKEMQLNQGMFQMNRGSGYVLKPQMLIDETQAFDPLQLPATYRTYSIRIVGAHQLPYKTSSYVRNERNYHVQIRIFGVDADNNTQQTSLVRSNGLNPIWDEVFLFKIYVPEVAMVMFSVCTKTFVAQYSAPVRALKKGCRRVPLLNKHSEPFNFDSFLIVHV</sequence>
<dbReference type="CDD" id="cd00275">
    <property type="entry name" value="C2_PLC_like"/>
    <property type="match status" value="1"/>
</dbReference>
<dbReference type="EC" id="3.1.4.11" evidence="1 6"/>
<dbReference type="GeneID" id="20217581"/>
<keyword evidence="2 6" id="KW-0378">Hydrolase</keyword>
<dbReference type="SUPFAM" id="SSF51695">
    <property type="entry name" value="PLC-like phosphodiesterases"/>
    <property type="match status" value="1"/>
</dbReference>
<dbReference type="OrthoDB" id="269822at2759"/>
<dbReference type="GO" id="GO:0004435">
    <property type="term" value="F:phosphatidylinositol-4,5-bisphosphate phospholipase C activity"/>
    <property type="evidence" value="ECO:0000318"/>
    <property type="project" value="GO_Central"/>
</dbReference>
<evidence type="ECO:0000256" key="6">
    <source>
        <dbReference type="RuleBase" id="RU361133"/>
    </source>
</evidence>
<evidence type="ECO:0000256" key="4">
    <source>
        <dbReference type="ARBA" id="ARBA00023098"/>
    </source>
</evidence>
<dbReference type="Proteomes" id="UP000015101">
    <property type="component" value="Unassembled WGS sequence"/>
</dbReference>
<dbReference type="CTD" id="20217581"/>
<organism evidence="11 12">
    <name type="scientific">Helobdella robusta</name>
    <name type="common">Californian leech</name>
    <dbReference type="NCBI Taxonomy" id="6412"/>
    <lineage>
        <taxon>Eukaryota</taxon>
        <taxon>Metazoa</taxon>
        <taxon>Spiralia</taxon>
        <taxon>Lophotrochozoa</taxon>
        <taxon>Annelida</taxon>
        <taxon>Clitellata</taxon>
        <taxon>Hirudinea</taxon>
        <taxon>Rhynchobdellida</taxon>
        <taxon>Glossiphoniidae</taxon>
        <taxon>Helobdella</taxon>
    </lineage>
</organism>
<dbReference type="EnsemblMetazoa" id="HelroT94839">
    <property type="protein sequence ID" value="HelroP94839"/>
    <property type="gene ID" value="HelroG94839"/>
</dbReference>
<dbReference type="eggNOG" id="KOG0169">
    <property type="taxonomic scope" value="Eukaryota"/>
</dbReference>
<proteinExistence type="predicted"/>
<dbReference type="InterPro" id="IPR017946">
    <property type="entry name" value="PLC-like_Pdiesterase_TIM-brl"/>
</dbReference>
<dbReference type="InterPro" id="IPR035892">
    <property type="entry name" value="C2_domain_sf"/>
</dbReference>
<dbReference type="SMART" id="SM00148">
    <property type="entry name" value="PLCXc"/>
    <property type="match status" value="1"/>
</dbReference>
<dbReference type="FunFam" id="2.60.40.150:FF:000328">
    <property type="entry name" value="Phosphoinositide phospholipase C"/>
    <property type="match status" value="1"/>
</dbReference>
<feature type="domain" description="PI-PLC Y-box" evidence="9">
    <location>
        <begin position="199"/>
        <end position="314"/>
    </location>
</feature>
<dbReference type="OMA" id="NCQLHVE"/>
<evidence type="ECO:0000256" key="2">
    <source>
        <dbReference type="ARBA" id="ARBA00022801"/>
    </source>
</evidence>
<keyword evidence="12" id="KW-1185">Reference proteome</keyword>
<dbReference type="EMBL" id="KB097143">
    <property type="protein sequence ID" value="ESN98658.1"/>
    <property type="molecule type" value="Genomic_DNA"/>
</dbReference>
<dbReference type="InterPro" id="IPR001711">
    <property type="entry name" value="PLipase_C_Pinositol-sp_Y"/>
</dbReference>
<reference evidence="10 12" key="2">
    <citation type="journal article" date="2013" name="Nature">
        <title>Insights into bilaterian evolution from three spiralian genomes.</title>
        <authorList>
            <person name="Simakov O."/>
            <person name="Marletaz F."/>
            <person name="Cho S.J."/>
            <person name="Edsinger-Gonzales E."/>
            <person name="Havlak P."/>
            <person name="Hellsten U."/>
            <person name="Kuo D.H."/>
            <person name="Larsson T."/>
            <person name="Lv J."/>
            <person name="Arendt D."/>
            <person name="Savage R."/>
            <person name="Osoegawa K."/>
            <person name="de Jong P."/>
            <person name="Grimwood J."/>
            <person name="Chapman J.A."/>
            <person name="Shapiro H."/>
            <person name="Aerts A."/>
            <person name="Otillar R.P."/>
            <person name="Terry A.Y."/>
            <person name="Boore J.L."/>
            <person name="Grigoriev I.V."/>
            <person name="Lindberg D.R."/>
            <person name="Seaver E.C."/>
            <person name="Weisblat D.A."/>
            <person name="Putnam N.H."/>
            <person name="Rokhsar D.S."/>
        </authorList>
    </citation>
    <scope>NUCLEOTIDE SEQUENCE</scope>
</reference>
<dbReference type="SMART" id="SM00149">
    <property type="entry name" value="PLCYc"/>
    <property type="match status" value="1"/>
</dbReference>
<evidence type="ECO:0000256" key="1">
    <source>
        <dbReference type="ARBA" id="ARBA00012368"/>
    </source>
</evidence>
<dbReference type="RefSeq" id="XP_009022587.1">
    <property type="nucleotide sequence ID" value="XM_009024339.1"/>
</dbReference>
<gene>
    <name evidence="11" type="primary">20217581</name>
    <name evidence="10" type="ORF">HELRODRAFT_94839</name>
</gene>
<dbReference type="STRING" id="6412.T1G934"/>
<dbReference type="InterPro" id="IPR000008">
    <property type="entry name" value="C2_dom"/>
</dbReference>
<evidence type="ECO:0000256" key="3">
    <source>
        <dbReference type="ARBA" id="ARBA00022963"/>
    </source>
</evidence>
<dbReference type="GO" id="GO:0016042">
    <property type="term" value="P:lipid catabolic process"/>
    <property type="evidence" value="ECO:0007669"/>
    <property type="project" value="UniProtKB-KW"/>
</dbReference>
<dbReference type="InterPro" id="IPR001192">
    <property type="entry name" value="PI-PLC_fam"/>
</dbReference>
<dbReference type="GO" id="GO:0051209">
    <property type="term" value="P:release of sequestered calcium ion into cytosol"/>
    <property type="evidence" value="ECO:0000318"/>
    <property type="project" value="GO_Central"/>
</dbReference>
<dbReference type="Gene3D" id="2.60.40.150">
    <property type="entry name" value="C2 domain"/>
    <property type="match status" value="1"/>
</dbReference>
<protein>
    <recommendedName>
        <fullName evidence="1 6">Phosphoinositide phospholipase C</fullName>
        <ecNumber evidence="1 6">3.1.4.11</ecNumber>
    </recommendedName>
</protein>
<reference evidence="11" key="3">
    <citation type="submission" date="2015-06" db="UniProtKB">
        <authorList>
            <consortium name="EnsemblMetazoa"/>
        </authorList>
    </citation>
    <scope>IDENTIFICATION</scope>
</reference>
<feature type="domain" description="C2" evidence="8">
    <location>
        <begin position="311"/>
        <end position="445"/>
    </location>
</feature>